<evidence type="ECO:0000313" key="2">
    <source>
        <dbReference type="Proteomes" id="UP000241421"/>
    </source>
</evidence>
<organism evidence="1 2">
    <name type="scientific">Massilia glaciei</name>
    <dbReference type="NCBI Taxonomy" id="1524097"/>
    <lineage>
        <taxon>Bacteria</taxon>
        <taxon>Pseudomonadati</taxon>
        <taxon>Pseudomonadota</taxon>
        <taxon>Betaproteobacteria</taxon>
        <taxon>Burkholderiales</taxon>
        <taxon>Oxalobacteraceae</taxon>
        <taxon>Telluria group</taxon>
        <taxon>Massilia</taxon>
    </lineage>
</organism>
<reference evidence="1 2" key="1">
    <citation type="submission" date="2018-04" db="EMBL/GenBank/DDBJ databases">
        <title>Massilia violaceinigra sp. nov., a novel purple-pigmented bacterium isolated from Tianshan glacier, Xinjiang, China.</title>
        <authorList>
            <person name="Wang H."/>
        </authorList>
    </citation>
    <scope>NUCLEOTIDE SEQUENCE [LARGE SCALE GENOMIC DNA]</scope>
    <source>
        <strain evidence="1 2">B448-2</strain>
    </source>
</reference>
<dbReference type="Proteomes" id="UP000241421">
    <property type="component" value="Unassembled WGS sequence"/>
</dbReference>
<keyword evidence="2" id="KW-1185">Reference proteome</keyword>
<proteinExistence type="predicted"/>
<dbReference type="AlphaFoldDB" id="A0A2U2I6C6"/>
<comment type="caution">
    <text evidence="1">The sequence shown here is derived from an EMBL/GenBank/DDBJ whole genome shotgun (WGS) entry which is preliminary data.</text>
</comment>
<accession>A0A2U2I6C6</accession>
<evidence type="ECO:0000313" key="1">
    <source>
        <dbReference type="EMBL" id="PWF55317.1"/>
    </source>
</evidence>
<protein>
    <recommendedName>
        <fullName evidence="3">Outer membrane lipoprotein-sorting protein</fullName>
    </recommendedName>
</protein>
<sequence length="233" mass="24704">MLLASPSSHANPAPTLQSLLDKHAQAMGPVSKVQSRRLRMRLIGLAPFALPLVVEASRPALMRKDVTIQGSVQVTAYDGKQSWMTDPFVPGGMKPAPLPALEAKALADEADFDGILVGSTAKGVKLAYAGPATVDGKPAHALGVTRADGSAATIWLDAGSFLEVKRTQPGLVMGAMKSIDIFSSDYRLVDGVRIAHRMEIGLTGAKDRMSIVVDAAELNVRIDPARFARPQVK</sequence>
<dbReference type="EMBL" id="PXWF02000034">
    <property type="protein sequence ID" value="PWF55317.1"/>
    <property type="molecule type" value="Genomic_DNA"/>
</dbReference>
<gene>
    <name evidence="1" type="ORF">C7C56_002500</name>
</gene>
<name>A0A2U2I6C6_9BURK</name>
<evidence type="ECO:0008006" key="3">
    <source>
        <dbReference type="Google" id="ProtNLM"/>
    </source>
</evidence>